<dbReference type="Proteomes" id="UP000676565">
    <property type="component" value="Unassembled WGS sequence"/>
</dbReference>
<dbReference type="InterPro" id="IPR001611">
    <property type="entry name" value="Leu-rich_rpt"/>
</dbReference>
<evidence type="ECO:0000313" key="1">
    <source>
        <dbReference type="EMBL" id="MBP3959684.1"/>
    </source>
</evidence>
<name>A0ABS5C120_9BACT</name>
<dbReference type="InterPro" id="IPR027038">
    <property type="entry name" value="RanGap"/>
</dbReference>
<keyword evidence="2" id="KW-1185">Reference proteome</keyword>
<organism evidence="1 2">
    <name type="scientific">Gemmata palustris</name>
    <dbReference type="NCBI Taxonomy" id="2822762"/>
    <lineage>
        <taxon>Bacteria</taxon>
        <taxon>Pseudomonadati</taxon>
        <taxon>Planctomycetota</taxon>
        <taxon>Planctomycetia</taxon>
        <taxon>Gemmatales</taxon>
        <taxon>Gemmataceae</taxon>
        <taxon>Gemmata</taxon>
    </lineage>
</organism>
<proteinExistence type="predicted"/>
<dbReference type="EMBL" id="JAGKQQ010000001">
    <property type="protein sequence ID" value="MBP3959684.1"/>
    <property type="molecule type" value="Genomic_DNA"/>
</dbReference>
<gene>
    <name evidence="1" type="ORF">J8F10_30935</name>
</gene>
<dbReference type="PANTHER" id="PTHR24113:SF15">
    <property type="entry name" value="NACHT DOMAIN-CONTAINING PROTEIN"/>
    <property type="match status" value="1"/>
</dbReference>
<accession>A0ABS5C120</accession>
<reference evidence="1 2" key="1">
    <citation type="submission" date="2021-04" db="EMBL/GenBank/DDBJ databases">
        <authorList>
            <person name="Ivanova A."/>
        </authorList>
    </citation>
    <scope>NUCLEOTIDE SEQUENCE [LARGE SCALE GENOMIC DNA]</scope>
    <source>
        <strain evidence="1 2">G18</strain>
    </source>
</reference>
<dbReference type="SUPFAM" id="SSF52047">
    <property type="entry name" value="RNI-like"/>
    <property type="match status" value="1"/>
</dbReference>
<dbReference type="Gene3D" id="3.80.10.10">
    <property type="entry name" value="Ribonuclease Inhibitor"/>
    <property type="match status" value="2"/>
</dbReference>
<dbReference type="NCBIfam" id="TIGR02996">
    <property type="entry name" value="rpt_mate_G_obs"/>
    <property type="match status" value="1"/>
</dbReference>
<dbReference type="RefSeq" id="WP_210660423.1">
    <property type="nucleotide sequence ID" value="NZ_JAGKQQ010000001.1"/>
</dbReference>
<evidence type="ECO:0000313" key="2">
    <source>
        <dbReference type="Proteomes" id="UP000676565"/>
    </source>
</evidence>
<dbReference type="PANTHER" id="PTHR24113">
    <property type="entry name" value="RAN GTPASE-ACTIVATING PROTEIN 1"/>
    <property type="match status" value="1"/>
</dbReference>
<comment type="caution">
    <text evidence="1">The sequence shown here is derived from an EMBL/GenBank/DDBJ whole genome shotgun (WGS) entry which is preliminary data.</text>
</comment>
<sequence length="416" mass="45141">MTDHDALLRAIGENPADDTPRLVFADWLDENADVLPDPAGVRARAAFIRDDIAVSRLDEFAPERLRWELIEKPRRDGDGWVQRLPWVTELLNGPLLRRGFPWGIRLNPRQFLTHADRLFAQVPVTTLAFASNDGATDELFRSPYFARLRGLRVHRTHLPERVAARLADAPVLEELNASDNGLSADAVGALLRSPLFPRLTRLDLGGVTGVAGVVRAIADFAGPNCLRDLSLARTGLTGEHVRRLLTTDAVAGVERLRLTGNRSGTLALHEAIARLPLDRLYDLDLSETASGPAGLRVLSTSLTLSRLKRLAYRQNGVTAALVAELATCHEVSTLRVLDLTSNAIGNTGVSTIARSPHFAGLLVLNLSYCMVGDEGILALLESPLAAGLVLLDLTGSPASAETKELLKAKMGDRVRL</sequence>
<dbReference type="InterPro" id="IPR014338">
    <property type="entry name" value="CHP02996_rpt-companion-dom"/>
</dbReference>
<protein>
    <submittedName>
        <fullName evidence="1">TIGR02996 domain-containing protein</fullName>
    </submittedName>
</protein>
<dbReference type="InterPro" id="IPR032675">
    <property type="entry name" value="LRR_dom_sf"/>
</dbReference>
<dbReference type="Pfam" id="PF13516">
    <property type="entry name" value="LRR_6"/>
    <property type="match status" value="2"/>
</dbReference>